<dbReference type="PANTHER" id="PTHR30486">
    <property type="entry name" value="TWITCHING MOTILITY PROTEIN PILT"/>
    <property type="match status" value="1"/>
</dbReference>
<proteinExistence type="inferred from homology"/>
<dbReference type="RefSeq" id="WP_173921325.1">
    <property type="nucleotide sequence ID" value="NZ_CADCXY010000009.1"/>
</dbReference>
<keyword evidence="4" id="KW-1185">Reference proteome</keyword>
<dbReference type="InterPro" id="IPR027417">
    <property type="entry name" value="P-loop_NTPase"/>
</dbReference>
<name>A0A6S6WPD5_9GAMM</name>
<organism evidence="3 4">
    <name type="scientific">Pseudidiomarina piscicola</name>
    <dbReference type="NCBI Taxonomy" id="2614830"/>
    <lineage>
        <taxon>Bacteria</taxon>
        <taxon>Pseudomonadati</taxon>
        <taxon>Pseudomonadota</taxon>
        <taxon>Gammaproteobacteria</taxon>
        <taxon>Alteromonadales</taxon>
        <taxon>Idiomarinaceae</taxon>
        <taxon>Pseudidiomarina</taxon>
    </lineage>
</organism>
<accession>A0A6S6WPD5</accession>
<dbReference type="Pfam" id="PF00437">
    <property type="entry name" value="T2SSE"/>
    <property type="match status" value="1"/>
</dbReference>
<protein>
    <submittedName>
        <fullName evidence="3">Conjugal transfer protein</fullName>
    </submittedName>
</protein>
<dbReference type="Proteomes" id="UP000481517">
    <property type="component" value="Unassembled WGS sequence"/>
</dbReference>
<dbReference type="EMBL" id="CADCXY010000009">
    <property type="protein sequence ID" value="CAB0152023.1"/>
    <property type="molecule type" value="Genomic_DNA"/>
</dbReference>
<evidence type="ECO:0000313" key="3">
    <source>
        <dbReference type="EMBL" id="CAB0152023.1"/>
    </source>
</evidence>
<dbReference type="InterPro" id="IPR001482">
    <property type="entry name" value="T2SS/T4SS_dom"/>
</dbReference>
<dbReference type="InterPro" id="IPR003593">
    <property type="entry name" value="AAA+_ATPase"/>
</dbReference>
<dbReference type="AlphaFoldDB" id="A0A6S6WPD5"/>
<dbReference type="Gene3D" id="3.30.450.380">
    <property type="match status" value="1"/>
</dbReference>
<dbReference type="Gene3D" id="3.40.50.300">
    <property type="entry name" value="P-loop containing nucleotide triphosphate hydrolases"/>
    <property type="match status" value="1"/>
</dbReference>
<dbReference type="GO" id="GO:0016887">
    <property type="term" value="F:ATP hydrolysis activity"/>
    <property type="evidence" value="ECO:0007669"/>
    <property type="project" value="InterPro"/>
</dbReference>
<dbReference type="CDD" id="cd01130">
    <property type="entry name" value="VirB11-like_ATPase"/>
    <property type="match status" value="1"/>
</dbReference>
<evidence type="ECO:0000313" key="4">
    <source>
        <dbReference type="Proteomes" id="UP000481517"/>
    </source>
</evidence>
<dbReference type="SMART" id="SM00382">
    <property type="entry name" value="AAA"/>
    <property type="match status" value="1"/>
</dbReference>
<sequence>MINKAALTQFLKAQIQRATLQEDLGSLNKLRTYAEQLLQAHVRQQQGGQATAAQLQLINEVVDDCMGFGPISPLLGDDRISEIMVNHFNSVFIEREGQLEPTSIRFKSEEELLQVIERIVLPLGRRIDSAQPMVDARLPDGSRVNAVIAPLALRGACLTIRKFARKALTFTDLLEHKAISSAAASYLKQMVQARKNVLIVGGTGTGKTTLLNLLASEVPENQRIITIEGAAELKLQHANLIALEARPANAEGRGLVSIRELLINALRMRPDRIVVGECRGAEALDMLQAMNTGHEGSLTTLHANSPREALQRLEVMVMLAGFDMPMHAIRQQIASAIQVIVQISRCSDGRRVITAISEVLGLESLTYQLSPLFEWQNQALEKTGVCSEWGDLHGD</sequence>
<comment type="similarity">
    <text evidence="1">Belongs to the GSP E family.</text>
</comment>
<gene>
    <name evidence="3" type="ORF">PSI9734_02371</name>
</gene>
<feature type="domain" description="AAA+ ATPase" evidence="2">
    <location>
        <begin position="193"/>
        <end position="366"/>
    </location>
</feature>
<evidence type="ECO:0000259" key="2">
    <source>
        <dbReference type="SMART" id="SM00382"/>
    </source>
</evidence>
<dbReference type="InterPro" id="IPR050921">
    <property type="entry name" value="T4SS_GSP_E_ATPase"/>
</dbReference>
<dbReference type="PANTHER" id="PTHR30486:SF15">
    <property type="entry name" value="TYPE II_IV SECRETION SYSTEM ATPASE"/>
    <property type="match status" value="1"/>
</dbReference>
<evidence type="ECO:0000256" key="1">
    <source>
        <dbReference type="ARBA" id="ARBA00006611"/>
    </source>
</evidence>
<reference evidence="3 4" key="1">
    <citation type="submission" date="2020-02" db="EMBL/GenBank/DDBJ databases">
        <authorList>
            <person name="Rodrigo-Torres L."/>
            <person name="Arahal R. D."/>
            <person name="Lucena T."/>
        </authorList>
    </citation>
    <scope>NUCLEOTIDE SEQUENCE [LARGE SCALE GENOMIC DNA]</scope>
    <source>
        <strain evidence="3 4">CECT 9734</strain>
    </source>
</reference>
<dbReference type="SUPFAM" id="SSF52540">
    <property type="entry name" value="P-loop containing nucleoside triphosphate hydrolases"/>
    <property type="match status" value="1"/>
</dbReference>